<dbReference type="SMART" id="SM00320">
    <property type="entry name" value="WD40"/>
    <property type="match status" value="5"/>
</dbReference>
<dbReference type="eggNOG" id="KOG0294">
    <property type="taxonomic scope" value="Eukaryota"/>
</dbReference>
<dbReference type="PANTHER" id="PTHR44675:SF1">
    <property type="entry name" value="P21-ACTIVATED PROTEIN KINASE-INTERACTING PROTEIN 1"/>
    <property type="match status" value="1"/>
</dbReference>
<feature type="repeat" description="WD" evidence="3">
    <location>
        <begin position="138"/>
        <end position="179"/>
    </location>
</feature>
<accession>Q22ML2</accession>
<feature type="compositionally biased region" description="Low complexity" evidence="5">
    <location>
        <begin position="413"/>
        <end position="451"/>
    </location>
</feature>
<dbReference type="OrthoDB" id="308449at2759"/>
<dbReference type="InParanoid" id="Q22ML2"/>
<dbReference type="AlphaFoldDB" id="Q22ML2"/>
<gene>
    <name evidence="6" type="ORF">TTHERM_00035070</name>
</gene>
<dbReference type="PROSITE" id="PS50294">
    <property type="entry name" value="WD_REPEATS_REGION"/>
    <property type="match status" value="1"/>
</dbReference>
<proteinExistence type="predicted"/>
<feature type="compositionally biased region" description="Basic residues" evidence="5">
    <location>
        <begin position="400"/>
        <end position="412"/>
    </location>
</feature>
<organism evidence="6 7">
    <name type="scientific">Tetrahymena thermophila (strain SB210)</name>
    <dbReference type="NCBI Taxonomy" id="312017"/>
    <lineage>
        <taxon>Eukaryota</taxon>
        <taxon>Sar</taxon>
        <taxon>Alveolata</taxon>
        <taxon>Ciliophora</taxon>
        <taxon>Intramacronucleata</taxon>
        <taxon>Oligohymenophorea</taxon>
        <taxon>Hymenostomatida</taxon>
        <taxon>Tetrahymenina</taxon>
        <taxon>Tetrahymenidae</taxon>
        <taxon>Tetrahymena</taxon>
    </lineage>
</organism>
<dbReference type="STRING" id="312017.Q22ML2"/>
<evidence type="ECO:0000256" key="1">
    <source>
        <dbReference type="ARBA" id="ARBA00022574"/>
    </source>
</evidence>
<dbReference type="OMA" id="HQFASIY"/>
<dbReference type="SUPFAM" id="SSF50978">
    <property type="entry name" value="WD40 repeat-like"/>
    <property type="match status" value="1"/>
</dbReference>
<dbReference type="PANTHER" id="PTHR44675">
    <property type="entry name" value="PAK1 INTERACTING PROTEIN 1"/>
    <property type="match status" value="1"/>
</dbReference>
<keyword evidence="2" id="KW-0677">Repeat</keyword>
<dbReference type="HOGENOM" id="CLU_593835_0_0_1"/>
<dbReference type="GeneID" id="7843905"/>
<feature type="coiled-coil region" evidence="4">
    <location>
        <begin position="352"/>
        <end position="381"/>
    </location>
</feature>
<dbReference type="KEGG" id="tet:TTHERM_00035070"/>
<dbReference type="Gene3D" id="2.130.10.10">
    <property type="entry name" value="YVTN repeat-like/Quinoprotein amine dehydrogenase"/>
    <property type="match status" value="1"/>
</dbReference>
<feature type="compositionally biased region" description="Basic residues" evidence="5">
    <location>
        <begin position="452"/>
        <end position="461"/>
    </location>
</feature>
<dbReference type="InterPro" id="IPR015943">
    <property type="entry name" value="WD40/YVTN_repeat-like_dom_sf"/>
</dbReference>
<dbReference type="InterPro" id="IPR051959">
    <property type="entry name" value="PAK1-Kinase_Regulator"/>
</dbReference>
<evidence type="ECO:0000256" key="4">
    <source>
        <dbReference type="SAM" id="Coils"/>
    </source>
</evidence>
<name>Q22ML2_TETTS</name>
<reference evidence="7" key="1">
    <citation type="journal article" date="2006" name="PLoS Biol.">
        <title>Macronuclear genome sequence of the ciliate Tetrahymena thermophila, a model eukaryote.</title>
        <authorList>
            <person name="Eisen J.A."/>
            <person name="Coyne R.S."/>
            <person name="Wu M."/>
            <person name="Wu D."/>
            <person name="Thiagarajan M."/>
            <person name="Wortman J.R."/>
            <person name="Badger J.H."/>
            <person name="Ren Q."/>
            <person name="Amedeo P."/>
            <person name="Jones K.M."/>
            <person name="Tallon L.J."/>
            <person name="Delcher A.L."/>
            <person name="Salzberg S.L."/>
            <person name="Silva J.C."/>
            <person name="Haas B.J."/>
            <person name="Majoros W.H."/>
            <person name="Farzad M."/>
            <person name="Carlton J.M."/>
            <person name="Smith R.K. Jr."/>
            <person name="Garg J."/>
            <person name="Pearlman R.E."/>
            <person name="Karrer K.M."/>
            <person name="Sun L."/>
            <person name="Manning G."/>
            <person name="Elde N.C."/>
            <person name="Turkewitz A.P."/>
            <person name="Asai D.J."/>
            <person name="Wilkes D.E."/>
            <person name="Wang Y."/>
            <person name="Cai H."/>
            <person name="Collins K."/>
            <person name="Stewart B.A."/>
            <person name="Lee S.R."/>
            <person name="Wilamowska K."/>
            <person name="Weinberg Z."/>
            <person name="Ruzzo W.L."/>
            <person name="Wloga D."/>
            <person name="Gaertig J."/>
            <person name="Frankel J."/>
            <person name="Tsao C.-C."/>
            <person name="Gorovsky M.A."/>
            <person name="Keeling P.J."/>
            <person name="Waller R.F."/>
            <person name="Patron N.J."/>
            <person name="Cherry J.M."/>
            <person name="Stover N.A."/>
            <person name="Krieger C.J."/>
            <person name="del Toro C."/>
            <person name="Ryder H.F."/>
            <person name="Williamson S.C."/>
            <person name="Barbeau R.A."/>
            <person name="Hamilton E.P."/>
            <person name="Orias E."/>
        </authorList>
    </citation>
    <scope>NUCLEOTIDE SEQUENCE [LARGE SCALE GENOMIC DNA]</scope>
    <source>
        <strain evidence="7">SB210</strain>
    </source>
</reference>
<keyword evidence="4" id="KW-0175">Coiled coil</keyword>
<dbReference type="EMBL" id="GG662720">
    <property type="protein sequence ID" value="EAR86262.1"/>
    <property type="molecule type" value="Genomic_DNA"/>
</dbReference>
<keyword evidence="7" id="KW-1185">Reference proteome</keyword>
<protein>
    <submittedName>
        <fullName evidence="6">PAK1 interacting protein</fullName>
    </submittedName>
</protein>
<feature type="region of interest" description="Disordered" evidence="5">
    <location>
        <begin position="400"/>
        <end position="461"/>
    </location>
</feature>
<evidence type="ECO:0000256" key="5">
    <source>
        <dbReference type="SAM" id="MobiDB-lite"/>
    </source>
</evidence>
<dbReference type="InterPro" id="IPR019775">
    <property type="entry name" value="WD40_repeat_CS"/>
</dbReference>
<dbReference type="PROSITE" id="PS50082">
    <property type="entry name" value="WD_REPEATS_2"/>
    <property type="match status" value="1"/>
</dbReference>
<dbReference type="InterPro" id="IPR036322">
    <property type="entry name" value="WD40_repeat_dom_sf"/>
</dbReference>
<evidence type="ECO:0000256" key="2">
    <source>
        <dbReference type="ARBA" id="ARBA00022737"/>
    </source>
</evidence>
<evidence type="ECO:0000313" key="7">
    <source>
        <dbReference type="Proteomes" id="UP000009168"/>
    </source>
</evidence>
<dbReference type="RefSeq" id="XP_977008.1">
    <property type="nucleotide sequence ID" value="XM_971915.2"/>
</dbReference>
<keyword evidence="1 3" id="KW-0853">WD repeat</keyword>
<dbReference type="PROSITE" id="PS00678">
    <property type="entry name" value="WD_REPEATS_1"/>
    <property type="match status" value="1"/>
</dbReference>
<dbReference type="InterPro" id="IPR001680">
    <property type="entry name" value="WD40_rpt"/>
</dbReference>
<dbReference type="Pfam" id="PF00400">
    <property type="entry name" value="WD40"/>
    <property type="match status" value="1"/>
</dbReference>
<sequence length="461" mass="53456">MSNQVKEQVNQNELQQDIVENIEDISTKQKFTVFVGTYEGAILGMVGDLSKLELKYAFKPSTNSLKCMDVCGKYLVVGGFDEYVRVYDLKRQRECGTLEAHLGTITSIKSHQSIAFSCAEDGLIMAWKMKEFGLLHKLKEHKSAVHDIAIHTSGKIMASIGKDKRLIIWNLINAKKVFSINLKYNAYKIELTQKNIVLMSDFSIHIIDQESNQEICELQQDKQVTLNDFCVYNEVLVITGDNNGYIYIYDIETKQSISFKAHDQRVKKLCVQRIDDIDIIISISTNGEIHMFDCLIIFSDVFEIQESQVLNDIKPIYKVNTLNRLTSLTVYMDAAKDKPQKDQGDDEEKEKLKKIEEEKLLKQKQQEKKKKNQKKIKVTIEKEDEAKTYVIDSSKIAKKIEKKKKKQLKKQQKAAMVKGQQQQQQQQKFQQQKQKQNQEKPQQQNQPNKQQNKQKKSVRFQ</sequence>
<evidence type="ECO:0000256" key="3">
    <source>
        <dbReference type="PROSITE-ProRule" id="PRU00221"/>
    </source>
</evidence>
<dbReference type="Proteomes" id="UP000009168">
    <property type="component" value="Unassembled WGS sequence"/>
</dbReference>
<evidence type="ECO:0000313" key="6">
    <source>
        <dbReference type="EMBL" id="EAR86262.1"/>
    </source>
</evidence>